<sequence length="108" mass="11671">MNRLRALWQNLNASLWFVPTLMVAGGPAFALLAAVAVGGFGLVVKQNLLGRKRQVDAVFGELVFDGFQHPVLGVEHVGLPRRVYPPAGPDIDRAAGQVHHQRLGRGVL</sequence>
<keyword evidence="3" id="KW-1185">Reference proteome</keyword>
<name>A0ABY4B6Q0_9BACT</name>
<keyword evidence="1" id="KW-1133">Transmembrane helix</keyword>
<gene>
    <name evidence="2" type="ORF">MTP16_02610</name>
</gene>
<keyword evidence="1" id="KW-0812">Transmembrane</keyword>
<accession>A0ABY4B6Q0</accession>
<protein>
    <submittedName>
        <fullName evidence="2">Uncharacterized protein</fullName>
    </submittedName>
</protein>
<reference evidence="2 3" key="1">
    <citation type="submission" date="2022-03" db="EMBL/GenBank/DDBJ databases">
        <title>Hymenobactersp. isolated from the air.</title>
        <authorList>
            <person name="Won M."/>
            <person name="Kwon S.-W."/>
        </authorList>
    </citation>
    <scope>NUCLEOTIDE SEQUENCE [LARGE SCALE GENOMIC DNA]</scope>
    <source>
        <strain evidence="2 3">KACC 22596</strain>
    </source>
</reference>
<evidence type="ECO:0000313" key="3">
    <source>
        <dbReference type="Proteomes" id="UP000831390"/>
    </source>
</evidence>
<proteinExistence type="predicted"/>
<organism evidence="2 3">
    <name type="scientific">Hymenobacter monticola</name>
    <dbReference type="NCBI Taxonomy" id="1705399"/>
    <lineage>
        <taxon>Bacteria</taxon>
        <taxon>Pseudomonadati</taxon>
        <taxon>Bacteroidota</taxon>
        <taxon>Cytophagia</taxon>
        <taxon>Cytophagales</taxon>
        <taxon>Hymenobacteraceae</taxon>
        <taxon>Hymenobacter</taxon>
    </lineage>
</organism>
<evidence type="ECO:0000256" key="1">
    <source>
        <dbReference type="SAM" id="Phobius"/>
    </source>
</evidence>
<dbReference type="Proteomes" id="UP000831390">
    <property type="component" value="Chromosome"/>
</dbReference>
<keyword evidence="1" id="KW-0472">Membrane</keyword>
<dbReference type="EMBL" id="CP094534">
    <property type="protein sequence ID" value="UOE34554.1"/>
    <property type="molecule type" value="Genomic_DNA"/>
</dbReference>
<evidence type="ECO:0000313" key="2">
    <source>
        <dbReference type="EMBL" id="UOE34554.1"/>
    </source>
</evidence>
<feature type="transmembrane region" description="Helical" evidence="1">
    <location>
        <begin position="20"/>
        <end position="44"/>
    </location>
</feature>